<dbReference type="SUPFAM" id="SSF55486">
    <property type="entry name" value="Metalloproteases ('zincins'), catalytic domain"/>
    <property type="match status" value="1"/>
</dbReference>
<dbReference type="Proteomes" id="UP001321473">
    <property type="component" value="Unassembled WGS sequence"/>
</dbReference>
<sequence length="130" mass="15211">MRINIEDENWLRLKHQELSDTDLEGLYLDYLRDYDQSILDSRISQRIIASELIIVPRNAVESARSVLTNVMDTMVNKIGNTSWIEDPVKTILLWKARDMALLTAYPDEYANETMVEKFYGEDMRERVALP</sequence>
<dbReference type="EMBL" id="JARKHS020030100">
    <property type="protein sequence ID" value="KAK8762432.1"/>
    <property type="molecule type" value="Genomic_DNA"/>
</dbReference>
<dbReference type="AlphaFoldDB" id="A0AAQ4DIZ2"/>
<reference evidence="1 2" key="1">
    <citation type="journal article" date="2023" name="Arcadia Sci">
        <title>De novo assembly of a long-read Amblyomma americanum tick genome.</title>
        <authorList>
            <person name="Chou S."/>
            <person name="Poskanzer K.E."/>
            <person name="Rollins M."/>
            <person name="Thuy-Boun P.S."/>
        </authorList>
    </citation>
    <scope>NUCLEOTIDE SEQUENCE [LARGE SCALE GENOMIC DNA]</scope>
    <source>
        <strain evidence="1">F_SG_1</strain>
        <tissue evidence="1">Salivary glands</tissue>
    </source>
</reference>
<proteinExistence type="predicted"/>
<name>A0AAQ4DIZ2_AMBAM</name>
<evidence type="ECO:0000313" key="2">
    <source>
        <dbReference type="Proteomes" id="UP001321473"/>
    </source>
</evidence>
<protein>
    <submittedName>
        <fullName evidence="1">Uncharacterized protein</fullName>
    </submittedName>
</protein>
<organism evidence="1 2">
    <name type="scientific">Amblyomma americanum</name>
    <name type="common">Lone star tick</name>
    <dbReference type="NCBI Taxonomy" id="6943"/>
    <lineage>
        <taxon>Eukaryota</taxon>
        <taxon>Metazoa</taxon>
        <taxon>Ecdysozoa</taxon>
        <taxon>Arthropoda</taxon>
        <taxon>Chelicerata</taxon>
        <taxon>Arachnida</taxon>
        <taxon>Acari</taxon>
        <taxon>Parasitiformes</taxon>
        <taxon>Ixodida</taxon>
        <taxon>Ixodoidea</taxon>
        <taxon>Ixodidae</taxon>
        <taxon>Amblyomminae</taxon>
        <taxon>Amblyomma</taxon>
    </lineage>
</organism>
<evidence type="ECO:0000313" key="1">
    <source>
        <dbReference type="EMBL" id="KAK8762432.1"/>
    </source>
</evidence>
<accession>A0AAQ4DIZ2</accession>
<keyword evidence="2" id="KW-1185">Reference proteome</keyword>
<comment type="caution">
    <text evidence="1">The sequence shown here is derived from an EMBL/GenBank/DDBJ whole genome shotgun (WGS) entry which is preliminary data.</text>
</comment>
<gene>
    <name evidence="1" type="ORF">V5799_026303</name>
</gene>